<dbReference type="GO" id="GO:0043565">
    <property type="term" value="F:sequence-specific DNA binding"/>
    <property type="evidence" value="ECO:0007669"/>
    <property type="project" value="InterPro"/>
</dbReference>
<dbReference type="PROSITE" id="PS01124">
    <property type="entry name" value="HTH_ARAC_FAMILY_2"/>
    <property type="match status" value="1"/>
</dbReference>
<dbReference type="AlphaFoldDB" id="A0A973W2R5"/>
<evidence type="ECO:0000313" key="6">
    <source>
        <dbReference type="EMBL" id="NVI46291.1"/>
    </source>
</evidence>
<feature type="transmembrane region" description="Helical" evidence="4">
    <location>
        <begin position="111"/>
        <end position="130"/>
    </location>
</feature>
<reference evidence="6" key="1">
    <citation type="submission" date="2020-06" db="EMBL/GenBank/DDBJ databases">
        <title>Whole Genome Sequence of Bradyrhizobium sp. Strain 1S1.</title>
        <authorList>
            <person name="Bromfield E.S.P."/>
            <person name="Cloutier S."/>
        </authorList>
    </citation>
    <scope>NUCLEOTIDE SEQUENCE [LARGE SCALE GENOMIC DNA]</scope>
    <source>
        <strain evidence="6">1S1</strain>
    </source>
</reference>
<keyword evidence="4" id="KW-0472">Membrane</keyword>
<sequence length="395" mass="42294">MVQPGRQAAGSPRHHRQLAIVSSSALMAIDLGCRGAAVGLALLIAGVLLRDRSDTAARLSAALLVAVAASAITSAPGFPRPWPYWSLILAALSSSGAVLLWLWARATFDDDFVLGPWHGALLVAIVGAQLFDLWPARTVLRGDLDRPLSFVYLGLALLAAAQILPTWRLDLVAGRRRLRAVVLVGAVTYSVAGFFHGLWPAFGSSVWSIANAVGLWVLLSLSGWSLFQAARMQQASAFLPTTDRVPGETSAVAPGEDKPPTVDPELLRRLLRLMTVERAYRREGLTIGALAAELGIQEYRLRQLINEGLGYRNFNAFLNHYRIEDASAALADPGQKQVPVLTIAIDAGFQSIGPFNRAFKAATDLTPTEFRRVAFAKHASGAGNPDDVPGIGQPG</sequence>
<keyword evidence="3" id="KW-0804">Transcription</keyword>
<evidence type="ECO:0000256" key="4">
    <source>
        <dbReference type="SAM" id="Phobius"/>
    </source>
</evidence>
<dbReference type="InterPro" id="IPR018062">
    <property type="entry name" value="HTH_AraC-typ_CS"/>
</dbReference>
<evidence type="ECO:0000256" key="2">
    <source>
        <dbReference type="ARBA" id="ARBA00023125"/>
    </source>
</evidence>
<keyword evidence="2" id="KW-0238">DNA-binding</keyword>
<evidence type="ECO:0000256" key="3">
    <source>
        <dbReference type="ARBA" id="ARBA00023163"/>
    </source>
</evidence>
<keyword evidence="4" id="KW-0812">Transmembrane</keyword>
<keyword evidence="4" id="KW-1133">Transmembrane helix</keyword>
<gene>
    <name evidence="6" type="ORF">HAP48_025695</name>
</gene>
<dbReference type="InterPro" id="IPR018060">
    <property type="entry name" value="HTH_AraC"/>
</dbReference>
<evidence type="ECO:0000259" key="5">
    <source>
        <dbReference type="PROSITE" id="PS01124"/>
    </source>
</evidence>
<keyword evidence="1" id="KW-0805">Transcription regulation</keyword>
<dbReference type="SUPFAM" id="SSF46689">
    <property type="entry name" value="Homeodomain-like"/>
    <property type="match status" value="1"/>
</dbReference>
<feature type="transmembrane region" description="Helical" evidence="4">
    <location>
        <begin position="20"/>
        <end position="49"/>
    </location>
</feature>
<feature type="domain" description="HTH araC/xylS-type" evidence="5">
    <location>
        <begin position="268"/>
        <end position="373"/>
    </location>
</feature>
<evidence type="ECO:0000256" key="1">
    <source>
        <dbReference type="ARBA" id="ARBA00023015"/>
    </source>
</evidence>
<feature type="transmembrane region" description="Helical" evidence="4">
    <location>
        <begin position="205"/>
        <end position="227"/>
    </location>
</feature>
<proteinExistence type="predicted"/>
<dbReference type="GO" id="GO:0003700">
    <property type="term" value="F:DNA-binding transcription factor activity"/>
    <property type="evidence" value="ECO:0007669"/>
    <property type="project" value="InterPro"/>
</dbReference>
<feature type="transmembrane region" description="Helical" evidence="4">
    <location>
        <begin position="150"/>
        <end position="169"/>
    </location>
</feature>
<dbReference type="SMART" id="SM00342">
    <property type="entry name" value="HTH_ARAC"/>
    <property type="match status" value="1"/>
</dbReference>
<protein>
    <submittedName>
        <fullName evidence="6">AraC family transcriptional regulator</fullName>
    </submittedName>
</protein>
<organism evidence="6">
    <name type="scientific">Bradyrhizobium septentrionale</name>
    <dbReference type="NCBI Taxonomy" id="1404411"/>
    <lineage>
        <taxon>Bacteria</taxon>
        <taxon>Pseudomonadati</taxon>
        <taxon>Pseudomonadota</taxon>
        <taxon>Alphaproteobacteria</taxon>
        <taxon>Hyphomicrobiales</taxon>
        <taxon>Nitrobacteraceae</taxon>
        <taxon>Bradyrhizobium</taxon>
    </lineage>
</organism>
<feature type="transmembrane region" description="Helical" evidence="4">
    <location>
        <begin position="84"/>
        <end position="104"/>
    </location>
</feature>
<dbReference type="EMBL" id="JAAOLE020000001">
    <property type="protein sequence ID" value="NVI46291.1"/>
    <property type="molecule type" value="Genomic_DNA"/>
</dbReference>
<dbReference type="PANTHER" id="PTHR43280">
    <property type="entry name" value="ARAC-FAMILY TRANSCRIPTIONAL REGULATOR"/>
    <property type="match status" value="1"/>
</dbReference>
<dbReference type="PROSITE" id="PS00041">
    <property type="entry name" value="HTH_ARAC_FAMILY_1"/>
    <property type="match status" value="1"/>
</dbReference>
<feature type="transmembrane region" description="Helical" evidence="4">
    <location>
        <begin position="61"/>
        <end position="78"/>
    </location>
</feature>
<dbReference type="Pfam" id="PF12833">
    <property type="entry name" value="HTH_18"/>
    <property type="match status" value="1"/>
</dbReference>
<dbReference type="PANTHER" id="PTHR43280:SF29">
    <property type="entry name" value="ARAC-FAMILY TRANSCRIPTIONAL REGULATOR"/>
    <property type="match status" value="1"/>
</dbReference>
<dbReference type="InterPro" id="IPR009057">
    <property type="entry name" value="Homeodomain-like_sf"/>
</dbReference>
<feature type="transmembrane region" description="Helical" evidence="4">
    <location>
        <begin position="181"/>
        <end position="199"/>
    </location>
</feature>
<dbReference type="Gene3D" id="1.10.10.60">
    <property type="entry name" value="Homeodomain-like"/>
    <property type="match status" value="1"/>
</dbReference>
<name>A0A973W2R5_9BRAD</name>
<comment type="caution">
    <text evidence="6">The sequence shown here is derived from an EMBL/GenBank/DDBJ whole genome shotgun (WGS) entry which is preliminary data.</text>
</comment>
<accession>A0A973W2R5</accession>